<dbReference type="InterPro" id="IPR050278">
    <property type="entry name" value="Serine_Prot_S9B/DPPIV"/>
</dbReference>
<keyword evidence="4" id="KW-1185">Reference proteome</keyword>
<feature type="domain" description="Dipeptidylpeptidase IV N-terminal" evidence="3">
    <location>
        <begin position="147"/>
        <end position="344"/>
    </location>
</feature>
<dbReference type="PANTHER" id="PTHR11731">
    <property type="entry name" value="PROTEASE FAMILY S9B,C DIPEPTIDYL-PEPTIDASE IV-RELATED"/>
    <property type="match status" value="1"/>
</dbReference>
<dbReference type="GeneID" id="121503218"/>
<protein>
    <submittedName>
        <fullName evidence="5">Inactive dipeptidyl peptidase 10</fullName>
    </submittedName>
</protein>
<gene>
    <name evidence="5" type="primary">LOC121503218</name>
</gene>
<sequence>MHANVTSDRVGGGGGSWRLPPDETLQVQDAKQKDHDLELDEGHNWRSIIFSLIVISFVIAGIITAIYLLGYVDELLYWSGRRMILDEYLQGDLVPRRLESSWVTTQKYVFQSDDGGLAILDSTTNLIKVLVTNHTLRQLNVRGYLCSYDLKYVLLKHNVKKNFQKSFTAFYTIYDVENDHHMPVKLKDSLKVQRTRLQYAAWLGNTTALVYVVDNDIFIRRSPLIEEDIRITTTGEENKIYNGVPDWLYQEEIFDTPEAIWPSFDGTHFMFAIFNDSKVGLMSYPWLSSGAIFAGIGISSENFFPETKNVRYPTPGASNPEVQLWVVNITNFDAIQKIQIKPPVSLDGQ</sequence>
<evidence type="ECO:0000256" key="2">
    <source>
        <dbReference type="SAM" id="Phobius"/>
    </source>
</evidence>
<dbReference type="Pfam" id="PF00930">
    <property type="entry name" value="DPPIV_N"/>
    <property type="match status" value="1"/>
</dbReference>
<reference evidence="4" key="1">
    <citation type="submission" date="2025-05" db="UniProtKB">
        <authorList>
            <consortium name="RefSeq"/>
        </authorList>
    </citation>
    <scope>NUCLEOTIDE SEQUENCE [LARGE SCALE GENOMIC DNA]</scope>
    <source>
        <strain evidence="4">14028-0561.14</strain>
    </source>
</reference>
<feature type="transmembrane region" description="Helical" evidence="2">
    <location>
        <begin position="48"/>
        <end position="72"/>
    </location>
</feature>
<evidence type="ECO:0000313" key="4">
    <source>
        <dbReference type="Proteomes" id="UP001652661"/>
    </source>
</evidence>
<name>A0ABM4GHS9_DROKI</name>
<keyword evidence="2" id="KW-1133">Transmembrane helix</keyword>
<accession>A0ABM4GHS9</accession>
<proteinExistence type="predicted"/>
<keyword evidence="2" id="KW-0812">Transmembrane</keyword>
<dbReference type="RefSeq" id="XP_070142279.1">
    <property type="nucleotide sequence ID" value="XM_070286178.1"/>
</dbReference>
<evidence type="ECO:0000259" key="3">
    <source>
        <dbReference type="Pfam" id="PF00930"/>
    </source>
</evidence>
<organism evidence="4 5">
    <name type="scientific">Drosophila kikkawai</name>
    <name type="common">Fruit fly</name>
    <dbReference type="NCBI Taxonomy" id="30033"/>
    <lineage>
        <taxon>Eukaryota</taxon>
        <taxon>Metazoa</taxon>
        <taxon>Ecdysozoa</taxon>
        <taxon>Arthropoda</taxon>
        <taxon>Hexapoda</taxon>
        <taxon>Insecta</taxon>
        <taxon>Pterygota</taxon>
        <taxon>Neoptera</taxon>
        <taxon>Endopterygota</taxon>
        <taxon>Diptera</taxon>
        <taxon>Brachycera</taxon>
        <taxon>Muscomorpha</taxon>
        <taxon>Ephydroidea</taxon>
        <taxon>Drosophilidae</taxon>
        <taxon>Drosophila</taxon>
        <taxon>Sophophora</taxon>
    </lineage>
</organism>
<feature type="region of interest" description="Disordered" evidence="1">
    <location>
        <begin position="1"/>
        <end position="21"/>
    </location>
</feature>
<dbReference type="Proteomes" id="UP001652661">
    <property type="component" value="Chromosome 2L"/>
</dbReference>
<keyword evidence="2" id="KW-0472">Membrane</keyword>
<reference evidence="5" key="2">
    <citation type="submission" date="2025-08" db="UniProtKB">
        <authorList>
            <consortium name="RefSeq"/>
        </authorList>
    </citation>
    <scope>IDENTIFICATION</scope>
    <source>
        <strain evidence="5">14028-0561.14</strain>
        <tissue evidence="5">Whole fly</tissue>
    </source>
</reference>
<evidence type="ECO:0000256" key="1">
    <source>
        <dbReference type="SAM" id="MobiDB-lite"/>
    </source>
</evidence>
<dbReference type="InterPro" id="IPR002469">
    <property type="entry name" value="Peptidase_S9B_N"/>
</dbReference>
<dbReference type="SUPFAM" id="SSF82171">
    <property type="entry name" value="DPP6 N-terminal domain-like"/>
    <property type="match status" value="1"/>
</dbReference>
<dbReference type="PANTHER" id="PTHR11731:SF187">
    <property type="entry name" value="INACTIVE DIPEPTIDYL PEPTIDASE 10-LIKE PROTEIN"/>
    <property type="match status" value="1"/>
</dbReference>
<evidence type="ECO:0000313" key="5">
    <source>
        <dbReference type="RefSeq" id="XP_070142279.1"/>
    </source>
</evidence>
<dbReference type="Gene3D" id="2.140.10.30">
    <property type="entry name" value="Dipeptidylpeptidase IV, N-terminal domain"/>
    <property type="match status" value="1"/>
</dbReference>